<dbReference type="AlphaFoldDB" id="A0A0F9DG51"/>
<name>A0A0F9DG51_9ZZZZ</name>
<accession>A0A0F9DG51</accession>
<keyword evidence="1" id="KW-0812">Transmembrane</keyword>
<evidence type="ECO:0000256" key="1">
    <source>
        <dbReference type="SAM" id="Phobius"/>
    </source>
</evidence>
<feature type="transmembrane region" description="Helical" evidence="1">
    <location>
        <begin position="86"/>
        <end position="106"/>
    </location>
</feature>
<sequence length="255" mass="29179">MALDTNRYNIKKMFWKIAFMMVIFFRRFVADMTGQGCRLRKITNIDSSPYCLRGDVNHRMFKHIATICCFTLITLMIFAVCSFLNHLSFITLLIVLISCFALFGFLVETGRTFVLLGLVIAPFYCFILIALLIASYTCFAFFGLSRFNISLILTRLTVVLMAIFSTAIFIELRQRLSLLAFKAQFQFGCIGHNILQLKKAVFSELKRTQSSVQRLLTAFNILGITAFPLAIGDYRQCNGDSKYKIKSFSADWKEV</sequence>
<reference evidence="2" key="1">
    <citation type="journal article" date="2015" name="Nature">
        <title>Complex archaea that bridge the gap between prokaryotes and eukaryotes.</title>
        <authorList>
            <person name="Spang A."/>
            <person name="Saw J.H."/>
            <person name="Jorgensen S.L."/>
            <person name="Zaremba-Niedzwiedzka K."/>
            <person name="Martijn J."/>
            <person name="Lind A.E."/>
            <person name="van Eijk R."/>
            <person name="Schleper C."/>
            <person name="Guy L."/>
            <person name="Ettema T.J."/>
        </authorList>
    </citation>
    <scope>NUCLEOTIDE SEQUENCE</scope>
</reference>
<evidence type="ECO:0000313" key="2">
    <source>
        <dbReference type="EMBL" id="KKL60629.1"/>
    </source>
</evidence>
<proteinExistence type="predicted"/>
<feature type="transmembrane region" description="Helical" evidence="1">
    <location>
        <begin position="13"/>
        <end position="30"/>
    </location>
</feature>
<dbReference type="EMBL" id="LAZR01029083">
    <property type="protein sequence ID" value="KKL60629.1"/>
    <property type="molecule type" value="Genomic_DNA"/>
</dbReference>
<organism evidence="2">
    <name type="scientific">marine sediment metagenome</name>
    <dbReference type="NCBI Taxonomy" id="412755"/>
    <lineage>
        <taxon>unclassified sequences</taxon>
        <taxon>metagenomes</taxon>
        <taxon>ecological metagenomes</taxon>
    </lineage>
</organism>
<keyword evidence="1" id="KW-1133">Transmembrane helix</keyword>
<gene>
    <name evidence="2" type="ORF">LCGC14_2203410</name>
</gene>
<comment type="caution">
    <text evidence="2">The sequence shown here is derived from an EMBL/GenBank/DDBJ whole genome shotgun (WGS) entry which is preliminary data.</text>
</comment>
<protein>
    <submittedName>
        <fullName evidence="2">Uncharacterized protein</fullName>
    </submittedName>
</protein>
<feature type="transmembrane region" description="Helical" evidence="1">
    <location>
        <begin position="149"/>
        <end position="172"/>
    </location>
</feature>
<keyword evidence="1" id="KW-0472">Membrane</keyword>
<feature type="transmembrane region" description="Helical" evidence="1">
    <location>
        <begin position="60"/>
        <end position="80"/>
    </location>
</feature>
<feature type="transmembrane region" description="Helical" evidence="1">
    <location>
        <begin position="113"/>
        <end position="143"/>
    </location>
</feature>